<reference evidence="1" key="1">
    <citation type="journal article" date="2022" name="bioRxiv">
        <title>Genomics of Preaxostyla Flagellates Illuminates Evolutionary Transitions and the Path Towards Mitochondrial Loss.</title>
        <authorList>
            <person name="Novak L.V.F."/>
            <person name="Treitli S.C."/>
            <person name="Pyrih J."/>
            <person name="Halakuc P."/>
            <person name="Pipaliya S.V."/>
            <person name="Vacek V."/>
            <person name="Brzon O."/>
            <person name="Soukal P."/>
            <person name="Eme L."/>
            <person name="Dacks J.B."/>
            <person name="Karnkowska A."/>
            <person name="Elias M."/>
            <person name="Hampl V."/>
        </authorList>
    </citation>
    <scope>NUCLEOTIDE SEQUENCE</scope>
    <source>
        <strain evidence="1">RCP-MX</strain>
    </source>
</reference>
<proteinExistence type="predicted"/>
<comment type="caution">
    <text evidence="1">The sequence shown here is derived from an EMBL/GenBank/DDBJ whole genome shotgun (WGS) entry which is preliminary data.</text>
</comment>
<protein>
    <recommendedName>
        <fullName evidence="3">Protein kinase domain-containing protein</fullName>
    </recommendedName>
</protein>
<dbReference type="Proteomes" id="UP001141327">
    <property type="component" value="Unassembled WGS sequence"/>
</dbReference>
<evidence type="ECO:0008006" key="3">
    <source>
        <dbReference type="Google" id="ProtNLM"/>
    </source>
</evidence>
<keyword evidence="2" id="KW-1185">Reference proteome</keyword>
<evidence type="ECO:0000313" key="1">
    <source>
        <dbReference type="EMBL" id="KAJ4458111.1"/>
    </source>
</evidence>
<gene>
    <name evidence="1" type="ORF">PAPYR_6225</name>
</gene>
<organism evidence="1 2">
    <name type="scientific">Paratrimastix pyriformis</name>
    <dbReference type="NCBI Taxonomy" id="342808"/>
    <lineage>
        <taxon>Eukaryota</taxon>
        <taxon>Metamonada</taxon>
        <taxon>Preaxostyla</taxon>
        <taxon>Paratrimastigidae</taxon>
        <taxon>Paratrimastix</taxon>
    </lineage>
</organism>
<accession>A0ABQ8UFT3</accession>
<evidence type="ECO:0000313" key="2">
    <source>
        <dbReference type="Proteomes" id="UP001141327"/>
    </source>
</evidence>
<name>A0ABQ8UFT3_9EUKA</name>
<dbReference type="EMBL" id="JAPMOS010000034">
    <property type="protein sequence ID" value="KAJ4458111.1"/>
    <property type="molecule type" value="Genomic_DNA"/>
</dbReference>
<sequence>MIELPPHLLGLAPSFCAESPAVPSQSTAEVTQQGWSYVPPDPAPEGSAHDAYLPVVREWLGGIKAQFDRFRMDKPICTVEMDRRATHGFLPADWHYPGLDHLTGCSDGHLVFWGDFPVLRVEINSGIARRDSCIRLMKYMFVTAFGVFLRTAARSEAATRPLVFHSLYIDPKVQILFANSIKLVDESAHESSVEFSMTPLWHRKKASTQSRASGIFIVIFGSFSLLVTTKILPALARIADTNFGETPLDPPERLGLLPDGLLFNVDELALADGNFNADERATADGNFKVDELATGDGKHRKPKWLHVPLHPARARLGATEARAVGARSLFYRTDDRYYAKLMPSDAFDRASRFLPRVLVLHKWNLFDAEFVLVRMPNYGTSLWKARPPPENLRATALAVVRCVLELATAGLAHNDVRLPNLVVTGHRLPLSCRGISCLDQPAQIKTCARLALHQTAVCVLILAGVSAFPLVSDGYQFTEEYFQKHPPAPQVADIVRALVPRGYNQLPPDAALKKLRQVAGLPLTG</sequence>